<evidence type="ECO:0000313" key="1">
    <source>
        <dbReference type="EMBL" id="MDN3714342.1"/>
    </source>
</evidence>
<keyword evidence="2" id="KW-1185">Reference proteome</keyword>
<dbReference type="EMBL" id="JAUFRC010000004">
    <property type="protein sequence ID" value="MDN3714342.1"/>
    <property type="molecule type" value="Genomic_DNA"/>
</dbReference>
<gene>
    <name evidence="1" type="ORF">QWZ10_25610</name>
</gene>
<reference evidence="2" key="1">
    <citation type="journal article" date="2019" name="Int. J. Syst. Evol. Microbiol.">
        <title>The Global Catalogue of Microorganisms (GCM) 10K type strain sequencing project: providing services to taxonomists for standard genome sequencing and annotation.</title>
        <authorList>
            <consortium name="The Broad Institute Genomics Platform"/>
            <consortium name="The Broad Institute Genome Sequencing Center for Infectious Disease"/>
            <person name="Wu L."/>
            <person name="Ma J."/>
        </authorList>
    </citation>
    <scope>NUCLEOTIDE SEQUENCE [LARGE SCALE GENOMIC DNA]</scope>
    <source>
        <strain evidence="2">CECT 8482</strain>
    </source>
</reference>
<dbReference type="Proteomes" id="UP001243846">
    <property type="component" value="Unassembled WGS sequence"/>
</dbReference>
<organism evidence="1 2">
    <name type="scientific">Paracoccus cavernae</name>
    <dbReference type="NCBI Taxonomy" id="1571207"/>
    <lineage>
        <taxon>Bacteria</taxon>
        <taxon>Pseudomonadati</taxon>
        <taxon>Pseudomonadota</taxon>
        <taxon>Alphaproteobacteria</taxon>
        <taxon>Rhodobacterales</taxon>
        <taxon>Paracoccaceae</taxon>
        <taxon>Paracoccus</taxon>
    </lineage>
</organism>
<protein>
    <submittedName>
        <fullName evidence="1">Uncharacterized protein</fullName>
    </submittedName>
</protein>
<accession>A0ABT8DFI0</accession>
<name>A0ABT8DFI0_9RHOB</name>
<sequence>MAYQIAMMTEHGTETHRPEDLEAWLDDMGLDIQGYNENPANGPNFRASLRAPVSMDLSGVTTITRANPSFATRMPKPIAACRCKGGTVMPILYPVTDRTRLRVRYELEAATKWIEHLTSFEACQRAYVTPRDLSGLGASRFGTGEVLDEAGQVIAHISYNGRLWSPLPWSPDMRPLAEAPEI</sequence>
<proteinExistence type="predicted"/>
<comment type="caution">
    <text evidence="1">The sequence shown here is derived from an EMBL/GenBank/DDBJ whole genome shotgun (WGS) entry which is preliminary data.</text>
</comment>
<evidence type="ECO:0000313" key="2">
    <source>
        <dbReference type="Proteomes" id="UP001243846"/>
    </source>
</evidence>